<dbReference type="FunFam" id="1.10.510.10:FF:000108">
    <property type="entry name" value="L-type lectin-domain containing receptor kinase S.4"/>
    <property type="match status" value="1"/>
</dbReference>
<dbReference type="Gene3D" id="1.10.510.10">
    <property type="entry name" value="Transferase(Phosphotransferase) domain 1"/>
    <property type="match status" value="1"/>
</dbReference>
<evidence type="ECO:0000256" key="11">
    <source>
        <dbReference type="ARBA" id="ARBA00022734"/>
    </source>
</evidence>
<evidence type="ECO:0000256" key="1">
    <source>
        <dbReference type="ARBA" id="ARBA00004251"/>
    </source>
</evidence>
<feature type="signal peptide" evidence="23">
    <location>
        <begin position="1"/>
        <end position="24"/>
    </location>
</feature>
<dbReference type="PROSITE" id="PS50011">
    <property type="entry name" value="PROTEIN_KINASE_DOM"/>
    <property type="match status" value="1"/>
</dbReference>
<keyword evidence="26" id="KW-1185">Reference proteome</keyword>
<evidence type="ECO:0000313" key="26">
    <source>
        <dbReference type="Proteomes" id="UP000467840"/>
    </source>
</evidence>
<evidence type="ECO:0000256" key="6">
    <source>
        <dbReference type="ARBA" id="ARBA00022475"/>
    </source>
</evidence>
<dbReference type="SMART" id="SM00220">
    <property type="entry name" value="S_TKc"/>
    <property type="match status" value="1"/>
</dbReference>
<keyword evidence="16 22" id="KW-0472">Membrane</keyword>
<evidence type="ECO:0000256" key="17">
    <source>
        <dbReference type="ARBA" id="ARBA00023170"/>
    </source>
</evidence>
<dbReference type="InterPro" id="IPR000719">
    <property type="entry name" value="Prot_kinase_dom"/>
</dbReference>
<feature type="binding site" evidence="21">
    <location>
        <position position="378"/>
    </location>
    <ligand>
        <name>ATP</name>
        <dbReference type="ChEBI" id="CHEBI:30616"/>
    </ligand>
</feature>
<dbReference type="InterPro" id="IPR008271">
    <property type="entry name" value="Ser/Thr_kinase_AS"/>
</dbReference>
<evidence type="ECO:0000256" key="15">
    <source>
        <dbReference type="ARBA" id="ARBA00022989"/>
    </source>
</evidence>
<dbReference type="InterPro" id="IPR011009">
    <property type="entry name" value="Kinase-like_dom_sf"/>
</dbReference>
<keyword evidence="11" id="KW-0430">Lectin</keyword>
<reference evidence="25 26" key="1">
    <citation type="journal article" date="2020" name="Mol. Plant">
        <title>The Chromosome-Based Rubber Tree Genome Provides New Insights into Spurge Genome Evolution and Rubber Biosynthesis.</title>
        <authorList>
            <person name="Liu J."/>
            <person name="Shi C."/>
            <person name="Shi C.C."/>
            <person name="Li W."/>
            <person name="Zhang Q.J."/>
            <person name="Zhang Y."/>
            <person name="Li K."/>
            <person name="Lu H.F."/>
            <person name="Shi C."/>
            <person name="Zhu S.T."/>
            <person name="Xiao Z.Y."/>
            <person name="Nan H."/>
            <person name="Yue Y."/>
            <person name="Zhu X.G."/>
            <person name="Wu Y."/>
            <person name="Hong X.N."/>
            <person name="Fan G.Y."/>
            <person name="Tong Y."/>
            <person name="Zhang D."/>
            <person name="Mao C.L."/>
            <person name="Liu Y.L."/>
            <person name="Hao S.J."/>
            <person name="Liu W.Q."/>
            <person name="Lv M.Q."/>
            <person name="Zhang H.B."/>
            <person name="Liu Y."/>
            <person name="Hu-Tang G.R."/>
            <person name="Wang J.P."/>
            <person name="Wang J.H."/>
            <person name="Sun Y.H."/>
            <person name="Ni S.B."/>
            <person name="Chen W.B."/>
            <person name="Zhang X.C."/>
            <person name="Jiao Y.N."/>
            <person name="Eichler E.E."/>
            <person name="Li G.H."/>
            <person name="Liu X."/>
            <person name="Gao L.Z."/>
        </authorList>
    </citation>
    <scope>NUCLEOTIDE SEQUENCE [LARGE SCALE GENOMIC DNA]</scope>
    <source>
        <strain evidence="26">cv. GT1</strain>
        <tissue evidence="25">Leaf</tissue>
    </source>
</reference>
<evidence type="ECO:0000259" key="24">
    <source>
        <dbReference type="PROSITE" id="PS50011"/>
    </source>
</evidence>
<evidence type="ECO:0000256" key="8">
    <source>
        <dbReference type="ARBA" id="ARBA00022679"/>
    </source>
</evidence>
<keyword evidence="15 22" id="KW-1133">Transmembrane helix</keyword>
<feature type="transmembrane region" description="Helical" evidence="22">
    <location>
        <begin position="295"/>
        <end position="316"/>
    </location>
</feature>
<dbReference type="InterPro" id="IPR017441">
    <property type="entry name" value="Protein_kinase_ATP_BS"/>
</dbReference>
<dbReference type="Pfam" id="PF00069">
    <property type="entry name" value="Pkinase"/>
    <property type="match status" value="1"/>
</dbReference>
<evidence type="ECO:0000256" key="5">
    <source>
        <dbReference type="ARBA" id="ARBA00012513"/>
    </source>
</evidence>
<proteinExistence type="inferred from homology"/>
<evidence type="ECO:0000313" key="25">
    <source>
        <dbReference type="EMBL" id="KAF2311889.1"/>
    </source>
</evidence>
<dbReference type="SUPFAM" id="SSF49899">
    <property type="entry name" value="Concanavalin A-like lectins/glucanases"/>
    <property type="match status" value="1"/>
</dbReference>
<dbReference type="GO" id="GO:0005524">
    <property type="term" value="F:ATP binding"/>
    <property type="evidence" value="ECO:0007669"/>
    <property type="project" value="UniProtKB-UniRule"/>
</dbReference>
<dbReference type="PANTHER" id="PTHR27007">
    <property type="match status" value="1"/>
</dbReference>
<evidence type="ECO:0000256" key="20">
    <source>
        <dbReference type="ARBA" id="ARBA00048679"/>
    </source>
</evidence>
<dbReference type="EMBL" id="JAAGAX010000006">
    <property type="protein sequence ID" value="KAF2311889.1"/>
    <property type="molecule type" value="Genomic_DNA"/>
</dbReference>
<comment type="catalytic activity">
    <reaction evidence="20">
        <text>L-seryl-[protein] + ATP = O-phospho-L-seryl-[protein] + ADP + H(+)</text>
        <dbReference type="Rhea" id="RHEA:17989"/>
        <dbReference type="Rhea" id="RHEA-COMP:9863"/>
        <dbReference type="Rhea" id="RHEA-COMP:11604"/>
        <dbReference type="ChEBI" id="CHEBI:15378"/>
        <dbReference type="ChEBI" id="CHEBI:29999"/>
        <dbReference type="ChEBI" id="CHEBI:30616"/>
        <dbReference type="ChEBI" id="CHEBI:83421"/>
        <dbReference type="ChEBI" id="CHEBI:456216"/>
        <dbReference type="EC" id="2.7.11.1"/>
    </reaction>
</comment>
<keyword evidence="6" id="KW-1003">Cell membrane</keyword>
<dbReference type="CDD" id="cd06899">
    <property type="entry name" value="lectin_legume_LecRK_Arcelin_ConA"/>
    <property type="match status" value="1"/>
</dbReference>
<keyword evidence="18" id="KW-0325">Glycoprotein</keyword>
<dbReference type="FunFam" id="2.60.120.200:FF:000096">
    <property type="entry name" value="L-type lectin-domain containing receptor kinase V.9"/>
    <property type="match status" value="1"/>
</dbReference>
<dbReference type="Pfam" id="PF00139">
    <property type="entry name" value="Lectin_legB"/>
    <property type="match status" value="1"/>
</dbReference>
<evidence type="ECO:0000256" key="13">
    <source>
        <dbReference type="ARBA" id="ARBA00022777"/>
    </source>
</evidence>
<comment type="similarity">
    <text evidence="2">Belongs to the leguminous lectin family.</text>
</comment>
<evidence type="ECO:0000256" key="4">
    <source>
        <dbReference type="ARBA" id="ARBA00010217"/>
    </source>
</evidence>
<dbReference type="AlphaFoldDB" id="A0A6A6MIP3"/>
<comment type="catalytic activity">
    <reaction evidence="19">
        <text>L-threonyl-[protein] + ATP = O-phospho-L-threonyl-[protein] + ADP + H(+)</text>
        <dbReference type="Rhea" id="RHEA:46608"/>
        <dbReference type="Rhea" id="RHEA-COMP:11060"/>
        <dbReference type="Rhea" id="RHEA-COMP:11605"/>
        <dbReference type="ChEBI" id="CHEBI:15378"/>
        <dbReference type="ChEBI" id="CHEBI:30013"/>
        <dbReference type="ChEBI" id="CHEBI:30616"/>
        <dbReference type="ChEBI" id="CHEBI:61977"/>
        <dbReference type="ChEBI" id="CHEBI:456216"/>
        <dbReference type="EC" id="2.7.11.1"/>
    </reaction>
</comment>
<evidence type="ECO:0000256" key="18">
    <source>
        <dbReference type="ARBA" id="ARBA00023180"/>
    </source>
</evidence>
<dbReference type="GO" id="GO:0004674">
    <property type="term" value="F:protein serine/threonine kinase activity"/>
    <property type="evidence" value="ECO:0007669"/>
    <property type="project" value="UniProtKB-KW"/>
</dbReference>
<comment type="caution">
    <text evidence="25">The sequence shown here is derived from an EMBL/GenBank/DDBJ whole genome shotgun (WGS) entry which is preliminary data.</text>
</comment>
<evidence type="ECO:0000256" key="3">
    <source>
        <dbReference type="ARBA" id="ARBA00008536"/>
    </source>
</evidence>
<keyword evidence="14 21" id="KW-0067">ATP-binding</keyword>
<evidence type="ECO:0000256" key="21">
    <source>
        <dbReference type="PROSITE-ProRule" id="PRU10141"/>
    </source>
</evidence>
<evidence type="ECO:0000256" key="7">
    <source>
        <dbReference type="ARBA" id="ARBA00022527"/>
    </source>
</evidence>
<evidence type="ECO:0000256" key="14">
    <source>
        <dbReference type="ARBA" id="ARBA00022840"/>
    </source>
</evidence>
<dbReference type="InterPro" id="IPR050528">
    <property type="entry name" value="L-type_Lectin-RKs"/>
</dbReference>
<protein>
    <recommendedName>
        <fullName evidence="5">non-specific serine/threonine protein kinase</fullName>
        <ecNumber evidence="5">2.7.11.1</ecNumber>
    </recommendedName>
</protein>
<evidence type="ECO:0000256" key="12">
    <source>
        <dbReference type="ARBA" id="ARBA00022741"/>
    </source>
</evidence>
<keyword evidence="12 21" id="KW-0547">Nucleotide-binding</keyword>
<dbReference type="InterPro" id="IPR001220">
    <property type="entry name" value="Legume_lectin_dom"/>
</dbReference>
<name>A0A6A6MIP3_HEVBR</name>
<dbReference type="EC" id="2.7.11.1" evidence="5"/>
<dbReference type="PROSITE" id="PS00107">
    <property type="entry name" value="PROTEIN_KINASE_ATP"/>
    <property type="match status" value="1"/>
</dbReference>
<dbReference type="PROSITE" id="PS00108">
    <property type="entry name" value="PROTEIN_KINASE_ST"/>
    <property type="match status" value="1"/>
</dbReference>
<evidence type="ECO:0000256" key="9">
    <source>
        <dbReference type="ARBA" id="ARBA00022692"/>
    </source>
</evidence>
<comment type="subcellular location">
    <subcellularLocation>
        <location evidence="1">Cell membrane</location>
        <topology evidence="1">Single-pass type I membrane protein</topology>
    </subcellularLocation>
</comment>
<evidence type="ECO:0000256" key="2">
    <source>
        <dbReference type="ARBA" id="ARBA00007606"/>
    </source>
</evidence>
<keyword evidence="7" id="KW-0723">Serine/threonine-protein kinase</keyword>
<evidence type="ECO:0000256" key="16">
    <source>
        <dbReference type="ARBA" id="ARBA00023136"/>
    </source>
</evidence>
<dbReference type="InterPro" id="IPR013320">
    <property type="entry name" value="ConA-like_dom_sf"/>
</dbReference>
<keyword evidence="13" id="KW-0418">Kinase</keyword>
<gene>
    <name evidence="25" type="ORF">GH714_027159</name>
</gene>
<dbReference type="Gene3D" id="3.30.200.20">
    <property type="entry name" value="Phosphorylase Kinase, domain 1"/>
    <property type="match status" value="1"/>
</dbReference>
<accession>A0A6A6MIP3</accession>
<evidence type="ECO:0000256" key="23">
    <source>
        <dbReference type="SAM" id="SignalP"/>
    </source>
</evidence>
<evidence type="ECO:0000256" key="10">
    <source>
        <dbReference type="ARBA" id="ARBA00022729"/>
    </source>
</evidence>
<comment type="similarity">
    <text evidence="3">In the N-terminal section; belongs to the leguminous lectin family.</text>
</comment>
<dbReference type="SUPFAM" id="SSF56112">
    <property type="entry name" value="Protein kinase-like (PK-like)"/>
    <property type="match status" value="1"/>
</dbReference>
<dbReference type="GO" id="GO:0030246">
    <property type="term" value="F:carbohydrate binding"/>
    <property type="evidence" value="ECO:0007669"/>
    <property type="project" value="UniProtKB-KW"/>
</dbReference>
<comment type="similarity">
    <text evidence="4">In the C-terminal section; belongs to the protein kinase superfamily. Ser/Thr protein kinase family.</text>
</comment>
<feature type="domain" description="Protein kinase" evidence="24">
    <location>
        <begin position="348"/>
        <end position="573"/>
    </location>
</feature>
<keyword evidence="9 22" id="KW-0812">Transmembrane</keyword>
<dbReference type="GO" id="GO:0005886">
    <property type="term" value="C:plasma membrane"/>
    <property type="evidence" value="ECO:0007669"/>
    <property type="project" value="UniProtKB-SubCell"/>
</dbReference>
<evidence type="ECO:0000256" key="22">
    <source>
        <dbReference type="SAM" id="Phobius"/>
    </source>
</evidence>
<keyword evidence="8" id="KW-0808">Transferase</keyword>
<feature type="chain" id="PRO_5025564814" description="non-specific serine/threonine protein kinase" evidence="23">
    <location>
        <begin position="25"/>
        <end position="573"/>
    </location>
</feature>
<sequence length="573" mass="63638">MVRLHRSLQFLLAFIVYSKPLVLAQETKQFIYNNGFTEANLILNGIAKIHSNGLLELTNTSHHQIGHAFFPLPVHYNTSLLNNSGLSSFSFSTNFVFAMVAELRADNGGHGIAFTVSPPAELKGAADTQYLGLFNTSTIGLSSNHLLAIELDTVENREVEDINNNHVGVDVNNLKSIQSAPASYFSENENKSLQLTSGNPMQVWIDYDGMEKLLNVALTPARSRKPEKPLLSTPTDLSLVFTDYMHVGFSSSTGSASSHHYILGWSFNRSGQAQSLDPSKLPQLPHGKKSGGLRIIFPLVIVIVLLITISATINIARKRYAEIREDWEQQYGPQRFSYKDLYKATKGFEDKELLGRGGFGMVCRGVLPTSKAEVAVKKVSHDSKQGMKEFVAEIASTGRLRHRNLVQLLGYCRRQGELFLVYDYMPNGSLDKFLFNDEEPNLNSVHGFQIIKGLPSGLLHLHEEWEQVVLHRDVKASNVLLDADLNGRIGDFGLSKFYDHGSTPQTTCVVGTLGYVAPELTRTGRPTTSSDVFAFGTFMLEVACGRRPMESQRPPEEAVLIDWVLECWNRGDS</sequence>
<dbReference type="Proteomes" id="UP000467840">
    <property type="component" value="Chromosome 14"/>
</dbReference>
<evidence type="ECO:0000256" key="19">
    <source>
        <dbReference type="ARBA" id="ARBA00047899"/>
    </source>
</evidence>
<organism evidence="25 26">
    <name type="scientific">Hevea brasiliensis</name>
    <name type="common">Para rubber tree</name>
    <name type="synonym">Siphonia brasiliensis</name>
    <dbReference type="NCBI Taxonomy" id="3981"/>
    <lineage>
        <taxon>Eukaryota</taxon>
        <taxon>Viridiplantae</taxon>
        <taxon>Streptophyta</taxon>
        <taxon>Embryophyta</taxon>
        <taxon>Tracheophyta</taxon>
        <taxon>Spermatophyta</taxon>
        <taxon>Magnoliopsida</taxon>
        <taxon>eudicotyledons</taxon>
        <taxon>Gunneridae</taxon>
        <taxon>Pentapetalae</taxon>
        <taxon>rosids</taxon>
        <taxon>fabids</taxon>
        <taxon>Malpighiales</taxon>
        <taxon>Euphorbiaceae</taxon>
        <taxon>Crotonoideae</taxon>
        <taxon>Micrandreae</taxon>
        <taxon>Hevea</taxon>
    </lineage>
</organism>
<keyword evidence="17" id="KW-0675">Receptor</keyword>
<keyword evidence="10 23" id="KW-0732">Signal</keyword>
<dbReference type="FunFam" id="3.30.200.20:FF:000112">
    <property type="entry name" value="Lectin-domain containing receptor kinase A4.3"/>
    <property type="match status" value="1"/>
</dbReference>
<dbReference type="Gene3D" id="2.60.120.200">
    <property type="match status" value="1"/>
</dbReference>